<evidence type="ECO:0000256" key="5">
    <source>
        <dbReference type="ARBA" id="ARBA00022723"/>
    </source>
</evidence>
<dbReference type="PIRSF" id="PIRSF000371">
    <property type="entry name" value="PFL_act_enz"/>
    <property type="match status" value="1"/>
</dbReference>
<dbReference type="SUPFAM" id="SSF102114">
    <property type="entry name" value="Radical SAM enzymes"/>
    <property type="match status" value="1"/>
</dbReference>
<dbReference type="InterPro" id="IPR034457">
    <property type="entry name" value="Organic_radical-activating"/>
</dbReference>
<comment type="caution">
    <text evidence="12">The sequence shown here is derived from an EMBL/GenBank/DDBJ whole genome shotgun (WGS) entry which is preliminary data.</text>
</comment>
<dbReference type="PROSITE" id="PS00198">
    <property type="entry name" value="4FE4S_FER_1"/>
    <property type="match status" value="1"/>
</dbReference>
<dbReference type="InterPro" id="IPR001989">
    <property type="entry name" value="Radical_activat_CS"/>
</dbReference>
<dbReference type="NCBIfam" id="TIGR02494">
    <property type="entry name" value="PFLE_PFLC"/>
    <property type="match status" value="1"/>
</dbReference>
<evidence type="ECO:0000256" key="3">
    <source>
        <dbReference type="ARBA" id="ARBA00022485"/>
    </source>
</evidence>
<dbReference type="PANTHER" id="PTHR30352:SF4">
    <property type="entry name" value="PYRUVATE FORMATE-LYASE 2-ACTIVATING ENZYME"/>
    <property type="match status" value="1"/>
</dbReference>
<dbReference type="InterPro" id="IPR013785">
    <property type="entry name" value="Aldolase_TIM"/>
</dbReference>
<evidence type="ECO:0000256" key="4">
    <source>
        <dbReference type="ARBA" id="ARBA00022691"/>
    </source>
</evidence>
<keyword evidence="13" id="KW-1185">Reference proteome</keyword>
<name>A0ABT1Y1A0_9FIRM</name>
<accession>A0ABT1Y1A0</accession>
<dbReference type="InterPro" id="IPR040074">
    <property type="entry name" value="BssD/PflA/YjjW"/>
</dbReference>
<dbReference type="PROSITE" id="PS01087">
    <property type="entry name" value="RADICAL_ACTIVATING"/>
    <property type="match status" value="1"/>
</dbReference>
<keyword evidence="6" id="KW-0560">Oxidoreductase</keyword>
<dbReference type="CDD" id="cd04410">
    <property type="entry name" value="DMSOR_beta-like"/>
    <property type="match status" value="1"/>
</dbReference>
<keyword evidence="3" id="KW-0004">4Fe-4S</keyword>
<comment type="catalytic activity">
    <reaction evidence="9">
        <text>glycyl-[protein] + reduced [flavodoxin] + S-adenosyl-L-methionine = glycin-2-yl radical-[protein] + semiquinone [flavodoxin] + 5'-deoxyadenosine + L-methionine + H(+)</text>
        <dbReference type="Rhea" id="RHEA:61976"/>
        <dbReference type="Rhea" id="RHEA-COMP:10622"/>
        <dbReference type="Rhea" id="RHEA-COMP:14480"/>
        <dbReference type="Rhea" id="RHEA-COMP:15993"/>
        <dbReference type="Rhea" id="RHEA-COMP:15994"/>
        <dbReference type="ChEBI" id="CHEBI:15378"/>
        <dbReference type="ChEBI" id="CHEBI:17319"/>
        <dbReference type="ChEBI" id="CHEBI:29947"/>
        <dbReference type="ChEBI" id="CHEBI:32722"/>
        <dbReference type="ChEBI" id="CHEBI:57618"/>
        <dbReference type="ChEBI" id="CHEBI:57844"/>
        <dbReference type="ChEBI" id="CHEBI:59789"/>
        <dbReference type="ChEBI" id="CHEBI:140311"/>
    </reaction>
</comment>
<feature type="domain" description="4Fe-4S ferredoxin-type" evidence="10">
    <location>
        <begin position="84"/>
        <end position="113"/>
    </location>
</feature>
<comment type="cofactor">
    <cofactor evidence="1">
        <name>[4Fe-4S] cluster</name>
        <dbReference type="ChEBI" id="CHEBI:49883"/>
    </cofactor>
</comment>
<feature type="domain" description="Radical SAM core" evidence="11">
    <location>
        <begin position="23"/>
        <end position="302"/>
    </location>
</feature>
<dbReference type="RefSeq" id="WP_089610122.1">
    <property type="nucleotide sequence ID" value="NZ_CP022121.1"/>
</dbReference>
<dbReference type="PROSITE" id="PS51918">
    <property type="entry name" value="RADICAL_SAM"/>
    <property type="match status" value="1"/>
</dbReference>
<organism evidence="12 13">
    <name type="scientific">Dehalobacterium formicoaceticum</name>
    <dbReference type="NCBI Taxonomy" id="51515"/>
    <lineage>
        <taxon>Bacteria</taxon>
        <taxon>Bacillati</taxon>
        <taxon>Bacillota</taxon>
        <taxon>Clostridia</taxon>
        <taxon>Eubacteriales</taxon>
        <taxon>Peptococcaceae</taxon>
        <taxon>Dehalobacterium</taxon>
    </lineage>
</organism>
<proteinExistence type="inferred from homology"/>
<dbReference type="Gene3D" id="3.30.70.20">
    <property type="match status" value="1"/>
</dbReference>
<dbReference type="SFLD" id="SFLDG01118">
    <property type="entry name" value="activating_enzymes__group_2"/>
    <property type="match status" value="1"/>
</dbReference>
<dbReference type="PROSITE" id="PS51379">
    <property type="entry name" value="4FE4S_FER_2"/>
    <property type="match status" value="2"/>
</dbReference>
<keyword evidence="8" id="KW-0411">Iron-sulfur</keyword>
<evidence type="ECO:0000256" key="1">
    <source>
        <dbReference type="ARBA" id="ARBA00001966"/>
    </source>
</evidence>
<dbReference type="SUPFAM" id="SSF54862">
    <property type="entry name" value="4Fe-4S ferredoxins"/>
    <property type="match status" value="1"/>
</dbReference>
<dbReference type="InterPro" id="IPR017896">
    <property type="entry name" value="4Fe4S_Fe-S-bd"/>
</dbReference>
<evidence type="ECO:0000256" key="9">
    <source>
        <dbReference type="ARBA" id="ARBA00047365"/>
    </source>
</evidence>
<gene>
    <name evidence="12" type="ORF">NVS47_03740</name>
</gene>
<dbReference type="EMBL" id="JANPWE010000001">
    <property type="protein sequence ID" value="MCR6544633.1"/>
    <property type="molecule type" value="Genomic_DNA"/>
</dbReference>
<dbReference type="SFLD" id="SFLDG01066">
    <property type="entry name" value="organic_radical-activating_enz"/>
    <property type="match status" value="1"/>
</dbReference>
<evidence type="ECO:0000256" key="8">
    <source>
        <dbReference type="ARBA" id="ARBA00023014"/>
    </source>
</evidence>
<sequence>MTQQDASSEVKGLIYNIQRYSTEDGPGLRTTVFFKGCPLRCLWCSNPESISHKPQMMFFPQTCVQCYACLEACPKGANKKMEDGSVVVDRTICQNCGACIDVCPANARQMSGKWMTADEVFEVIKKDSVYYTNSDGGVTFSGGECTAQADFLIELIDKCYNMGFHTCVDTCGFASWEVLEKVLSKVDMVLFDIKHMDPEKHKEITGVDNQLILENAGKIKNMGIEMHIRFPMIPGYNDDEKNLKALGRFMKLWGLDKIDILPYHRMGSNKYEALGQRYFLGDLPSLERENVKKAVNILESYDLEVDVV</sequence>
<protein>
    <submittedName>
        <fullName evidence="12">Glycyl-radical enzyme activating protein</fullName>
    </submittedName>
</protein>
<evidence type="ECO:0000256" key="6">
    <source>
        <dbReference type="ARBA" id="ARBA00023002"/>
    </source>
</evidence>
<dbReference type="Gene3D" id="3.20.20.70">
    <property type="entry name" value="Aldolase class I"/>
    <property type="match status" value="1"/>
</dbReference>
<reference evidence="12 13" key="1">
    <citation type="submission" date="2022-08" db="EMBL/GenBank/DDBJ databases">
        <title>Proteogenomics of the novel Dehalobacterium formicoaceticum strain EZ94 highlights a key role of methyltransferases during anaerobic dichloromethane degradation.</title>
        <authorList>
            <person name="Wasmund K."/>
        </authorList>
    </citation>
    <scope>NUCLEOTIDE SEQUENCE [LARGE SCALE GENOMIC DNA]</scope>
    <source>
        <strain evidence="12 13">EZ94</strain>
    </source>
</reference>
<dbReference type="InterPro" id="IPR012839">
    <property type="entry name" value="Organic_radical_activase"/>
</dbReference>
<dbReference type="SFLD" id="SFLDS00029">
    <property type="entry name" value="Radical_SAM"/>
    <property type="match status" value="1"/>
</dbReference>
<keyword evidence="4" id="KW-0949">S-adenosyl-L-methionine</keyword>
<evidence type="ECO:0000313" key="12">
    <source>
        <dbReference type="EMBL" id="MCR6544633.1"/>
    </source>
</evidence>
<comment type="similarity">
    <text evidence="2">Belongs to the organic radical-activating enzymes family.</text>
</comment>
<feature type="domain" description="4Fe-4S ferredoxin-type" evidence="10">
    <location>
        <begin position="54"/>
        <end position="83"/>
    </location>
</feature>
<dbReference type="PANTHER" id="PTHR30352">
    <property type="entry name" value="PYRUVATE FORMATE-LYASE-ACTIVATING ENZYME"/>
    <property type="match status" value="1"/>
</dbReference>
<evidence type="ECO:0000256" key="7">
    <source>
        <dbReference type="ARBA" id="ARBA00023004"/>
    </source>
</evidence>
<dbReference type="Pfam" id="PF04055">
    <property type="entry name" value="Radical_SAM"/>
    <property type="match status" value="1"/>
</dbReference>
<dbReference type="InterPro" id="IPR017900">
    <property type="entry name" value="4Fe4S_Fe_S_CS"/>
</dbReference>
<evidence type="ECO:0000313" key="13">
    <source>
        <dbReference type="Proteomes" id="UP001524944"/>
    </source>
</evidence>
<evidence type="ECO:0000256" key="2">
    <source>
        <dbReference type="ARBA" id="ARBA00009777"/>
    </source>
</evidence>
<evidence type="ECO:0000259" key="10">
    <source>
        <dbReference type="PROSITE" id="PS51379"/>
    </source>
</evidence>
<evidence type="ECO:0000259" key="11">
    <source>
        <dbReference type="PROSITE" id="PS51918"/>
    </source>
</evidence>
<dbReference type="Proteomes" id="UP001524944">
    <property type="component" value="Unassembled WGS sequence"/>
</dbReference>
<dbReference type="InterPro" id="IPR007197">
    <property type="entry name" value="rSAM"/>
</dbReference>
<keyword evidence="7" id="KW-0408">Iron</keyword>
<dbReference type="InterPro" id="IPR058240">
    <property type="entry name" value="rSAM_sf"/>
</dbReference>
<dbReference type="Pfam" id="PF00037">
    <property type="entry name" value="Fer4"/>
    <property type="match status" value="1"/>
</dbReference>
<keyword evidence="5" id="KW-0479">Metal-binding</keyword>